<reference evidence="3 4" key="1">
    <citation type="submission" date="2017-05" db="EMBL/GenBank/DDBJ databases">
        <authorList>
            <person name="Varghese N."/>
            <person name="Submissions S."/>
        </authorList>
    </citation>
    <scope>NUCLEOTIDE SEQUENCE [LARGE SCALE GENOMIC DNA]</scope>
    <source>
        <strain evidence="3 4">DSM 21985</strain>
    </source>
</reference>
<keyword evidence="1 3" id="KW-0808">Transferase</keyword>
<evidence type="ECO:0000259" key="2">
    <source>
        <dbReference type="Pfam" id="PF00534"/>
    </source>
</evidence>
<evidence type="ECO:0000256" key="1">
    <source>
        <dbReference type="ARBA" id="ARBA00022679"/>
    </source>
</evidence>
<keyword evidence="4" id="KW-1185">Reference proteome</keyword>
<dbReference type="Proteomes" id="UP000317557">
    <property type="component" value="Unassembled WGS sequence"/>
</dbReference>
<dbReference type="SUPFAM" id="SSF53756">
    <property type="entry name" value="UDP-Glycosyltransferase/glycogen phosphorylase"/>
    <property type="match status" value="1"/>
</dbReference>
<dbReference type="GO" id="GO:0016757">
    <property type="term" value="F:glycosyltransferase activity"/>
    <property type="evidence" value="ECO:0007669"/>
    <property type="project" value="InterPro"/>
</dbReference>
<dbReference type="PANTHER" id="PTHR46401">
    <property type="entry name" value="GLYCOSYLTRANSFERASE WBBK-RELATED"/>
    <property type="match status" value="1"/>
</dbReference>
<sequence>MNSQQQSSTIILYQPYYDFMGHFKDFFHLYEDYLTKKGFNTCGIIGTLSGESSGLNQKGCIQAFKSYTDNKFKRILANYAGFHEVEELLNQRKIDAVHFLDYEILSLASHLMVHPEPFQKTKIILTQHSVNFLTANINSSLLLTGYRKMAQKAYEFLDRNFDLTIVTNGKWITRSLQGFYSSDNTRFVTSTWGAHPPLSFSNEFKSPPNSFLYLGIIRKDKNLEYLLEQFSKVDTPFKLTIAGVPFDYSEEELLRLTQKSGIPEESLHIDLGFIEEDKYLQYLASNRYLVLPYSASNQSNSGPLIQAIQYGCIPIVSNYGERGLIVESNNLGYTFNFEQKDHLSAIVDAILNKNMDPNSYLNRLRQIKEQYQWKNILEDQILNQKIYS</sequence>
<dbReference type="PANTHER" id="PTHR46401:SF2">
    <property type="entry name" value="GLYCOSYLTRANSFERASE WBBK-RELATED"/>
    <property type="match status" value="1"/>
</dbReference>
<dbReference type="Gene3D" id="3.40.50.2000">
    <property type="entry name" value="Glycogen Phosphorylase B"/>
    <property type="match status" value="2"/>
</dbReference>
<gene>
    <name evidence="3" type="ORF">SAMN06265219_108155</name>
</gene>
<evidence type="ECO:0000313" key="4">
    <source>
        <dbReference type="Proteomes" id="UP000317557"/>
    </source>
</evidence>
<organism evidence="3 4">
    <name type="scientific">Gracilimonas mengyeensis</name>
    <dbReference type="NCBI Taxonomy" id="1302730"/>
    <lineage>
        <taxon>Bacteria</taxon>
        <taxon>Pseudomonadati</taxon>
        <taxon>Balneolota</taxon>
        <taxon>Balneolia</taxon>
        <taxon>Balneolales</taxon>
        <taxon>Balneolaceae</taxon>
        <taxon>Gracilimonas</taxon>
    </lineage>
</organism>
<evidence type="ECO:0000313" key="3">
    <source>
        <dbReference type="EMBL" id="SMO70582.1"/>
    </source>
</evidence>
<dbReference type="OrthoDB" id="9765330at2"/>
<feature type="domain" description="Glycosyl transferase family 1" evidence="2">
    <location>
        <begin position="200"/>
        <end position="359"/>
    </location>
</feature>
<dbReference type="InterPro" id="IPR001296">
    <property type="entry name" value="Glyco_trans_1"/>
</dbReference>
<dbReference type="Pfam" id="PF00534">
    <property type="entry name" value="Glycos_transf_1"/>
    <property type="match status" value="1"/>
</dbReference>
<dbReference type="RefSeq" id="WP_142454614.1">
    <property type="nucleotide sequence ID" value="NZ_FXTP01000008.1"/>
</dbReference>
<name>A0A521DG75_9BACT</name>
<dbReference type="EMBL" id="FXTP01000008">
    <property type="protein sequence ID" value="SMO70582.1"/>
    <property type="molecule type" value="Genomic_DNA"/>
</dbReference>
<dbReference type="GO" id="GO:0009103">
    <property type="term" value="P:lipopolysaccharide biosynthetic process"/>
    <property type="evidence" value="ECO:0007669"/>
    <property type="project" value="TreeGrafter"/>
</dbReference>
<dbReference type="AlphaFoldDB" id="A0A521DG75"/>
<proteinExistence type="predicted"/>
<accession>A0A521DG75</accession>
<protein>
    <submittedName>
        <fullName evidence="3">Glycosyltransferase involved in cell wall bisynthesis</fullName>
    </submittedName>
</protein>